<dbReference type="Proteomes" id="UP000593567">
    <property type="component" value="Unassembled WGS sequence"/>
</dbReference>
<evidence type="ECO:0000256" key="2">
    <source>
        <dbReference type="RuleBase" id="RU368044"/>
    </source>
</evidence>
<evidence type="ECO:0000313" key="5">
    <source>
        <dbReference type="Proteomes" id="UP000593567"/>
    </source>
</evidence>
<dbReference type="InterPro" id="IPR014821">
    <property type="entry name" value="Ins145_P3_rcpt"/>
</dbReference>
<dbReference type="Gene3D" id="1.25.10.30">
    <property type="entry name" value="IP3 receptor type 1 binding core, RIH domain"/>
    <property type="match status" value="1"/>
</dbReference>
<keyword evidence="2" id="KW-0406">Ion transport</keyword>
<comment type="subcellular location">
    <subcellularLocation>
        <location evidence="2">Endoplasmic reticulum membrane</location>
        <topology evidence="2">Multi-pass membrane protein</topology>
    </subcellularLocation>
</comment>
<comment type="similarity">
    <text evidence="2">Belongs to the InsP3 receptor family.</text>
</comment>
<keyword evidence="2" id="KW-0107">Calcium channel</keyword>
<dbReference type="Pfam" id="PF01365">
    <property type="entry name" value="RYDR_ITPR"/>
    <property type="match status" value="1"/>
</dbReference>
<keyword evidence="2" id="KW-1071">Ligand-gated ion channel</keyword>
<comment type="function">
    <text evidence="2">Receptor for inositol 1,4,5-trisphosphate, a second messenger that mediates the release of intracellular calcium.</text>
</comment>
<dbReference type="GO" id="GO:0051209">
    <property type="term" value="P:release of sequestered calcium ion into cytosol"/>
    <property type="evidence" value="ECO:0007669"/>
    <property type="project" value="UniProtKB-UniRule"/>
</dbReference>
<dbReference type="CDD" id="cd23280">
    <property type="entry name" value="beta-trefoil_MIR_itr-1-like"/>
    <property type="match status" value="1"/>
</dbReference>
<dbReference type="PROSITE" id="PS50919">
    <property type="entry name" value="MIR"/>
    <property type="match status" value="1"/>
</dbReference>
<dbReference type="GO" id="GO:0005220">
    <property type="term" value="F:inositol 1,4,5-trisphosphate-gated calcium channel activity"/>
    <property type="evidence" value="ECO:0007669"/>
    <property type="project" value="UniProtKB-UniRule"/>
</dbReference>
<dbReference type="PANTHER" id="PTHR13715:SF99">
    <property type="entry name" value="INOSITOL 1,4,5-TRISPHOSPHATE RECEPTOR-LIKE PROTEIN A"/>
    <property type="match status" value="1"/>
</dbReference>
<dbReference type="GO" id="GO:0070679">
    <property type="term" value="F:inositol 1,4,5 trisphosphate binding"/>
    <property type="evidence" value="ECO:0007669"/>
    <property type="project" value="UniProtKB-UniRule"/>
</dbReference>
<evidence type="ECO:0000313" key="4">
    <source>
        <dbReference type="EMBL" id="KAF6020374.1"/>
    </source>
</evidence>
<keyword evidence="2" id="KW-0472">Membrane</keyword>
<dbReference type="SUPFAM" id="SSF82109">
    <property type="entry name" value="MIR domain"/>
    <property type="match status" value="1"/>
</dbReference>
<dbReference type="EMBL" id="VXIV02003179">
    <property type="protein sequence ID" value="KAF6020374.1"/>
    <property type="molecule type" value="Genomic_DNA"/>
</dbReference>
<comment type="subunit">
    <text evidence="2">Homotetramer.</text>
</comment>
<organism evidence="4 5">
    <name type="scientific">Bugula neritina</name>
    <name type="common">Brown bryozoan</name>
    <name type="synonym">Sertularia neritina</name>
    <dbReference type="NCBI Taxonomy" id="10212"/>
    <lineage>
        <taxon>Eukaryota</taxon>
        <taxon>Metazoa</taxon>
        <taxon>Spiralia</taxon>
        <taxon>Lophotrochozoa</taxon>
        <taxon>Bryozoa</taxon>
        <taxon>Gymnolaemata</taxon>
        <taxon>Cheilostomatida</taxon>
        <taxon>Flustrina</taxon>
        <taxon>Buguloidea</taxon>
        <taxon>Bugulidae</taxon>
        <taxon>Bugula</taxon>
    </lineage>
</organism>
<dbReference type="InterPro" id="IPR036300">
    <property type="entry name" value="MIR_dom_sf"/>
</dbReference>
<dbReference type="GO" id="GO:0005789">
    <property type="term" value="C:endoplasmic reticulum membrane"/>
    <property type="evidence" value="ECO:0007669"/>
    <property type="project" value="UniProtKB-SubCell"/>
</dbReference>
<keyword evidence="5" id="KW-1185">Reference proteome</keyword>
<keyword evidence="2" id="KW-0109">Calcium transport</keyword>
<proteinExistence type="inferred from homology"/>
<feature type="domain" description="MIR" evidence="3">
    <location>
        <begin position="112"/>
        <end position="166"/>
    </location>
</feature>
<dbReference type="AlphaFoldDB" id="A0A7J7J3T9"/>
<dbReference type="InterPro" id="IPR035910">
    <property type="entry name" value="RyR/IP3R_RIH_dom_sf"/>
</dbReference>
<protein>
    <recommendedName>
        <fullName evidence="2">Inositol 1,4,5-trisphosphate receptor</fullName>
    </recommendedName>
</protein>
<dbReference type="InterPro" id="IPR000493">
    <property type="entry name" value="InsP3_rcpt"/>
</dbReference>
<evidence type="ECO:0000259" key="3">
    <source>
        <dbReference type="PROSITE" id="PS50919"/>
    </source>
</evidence>
<dbReference type="Pfam" id="PF02815">
    <property type="entry name" value="MIR"/>
    <property type="match status" value="1"/>
</dbReference>
<dbReference type="InterPro" id="IPR016093">
    <property type="entry name" value="MIR_motif"/>
</dbReference>
<keyword evidence="2" id="KW-0813">Transport</keyword>
<keyword evidence="2" id="KW-0407">Ion channel</keyword>
<keyword evidence="1" id="KW-0677">Repeat</keyword>
<accession>A0A7J7J3T9</accession>
<keyword evidence="2" id="KW-0675">Receptor</keyword>
<dbReference type="PRINTS" id="PR00779">
    <property type="entry name" value="INSP3RECEPTR"/>
</dbReference>
<reference evidence="4" key="1">
    <citation type="submission" date="2020-06" db="EMBL/GenBank/DDBJ databases">
        <title>Draft genome of Bugula neritina, a colonial animal packing powerful symbionts and potential medicines.</title>
        <authorList>
            <person name="Rayko M."/>
        </authorList>
    </citation>
    <scope>NUCLEOTIDE SEQUENCE [LARGE SCALE GENOMIC DNA]</scope>
    <source>
        <strain evidence="4">Kwan_BN1</strain>
    </source>
</reference>
<dbReference type="InterPro" id="IPR015925">
    <property type="entry name" value="Ryanodine_IP3_receptor"/>
</dbReference>
<evidence type="ECO:0000256" key="1">
    <source>
        <dbReference type="ARBA" id="ARBA00022737"/>
    </source>
</evidence>
<dbReference type="OrthoDB" id="300855at2759"/>
<keyword evidence="2" id="KW-0256">Endoplasmic reticulum</keyword>
<comment type="caution">
    <text evidence="4">The sequence shown here is derived from an EMBL/GenBank/DDBJ whole genome shotgun (WGS) entry which is preliminary data.</text>
</comment>
<sequence>MSVEPVCIGDSICLYSEETDGFIYSLQSSDVFPELAVGTRQDKVKPLIPDLQAVSFEVCVANRYKQDKVLRKLSNKKGGQDQYALQNAFSQAKLAAKAENDDNKVEMVRQTGKKLLYGQTIQLRHQFTKKYIHASTTLTSRSESNNMLVELLSYNAKNAQFRVMPRYKVKAEGDVVFIGDQVVFESIKSPGQYLHVSRGLFPPSFVYSDAHELGLSVRQSGFSITRQKKPEKDDQNKLRAGQLIRLFHKEIEAYLVAEGLFDDEVTEDVHFRLRPVSQTNPKTLFPSTSAITYWQFELEDKSLEGGLILWEQQVRVRHMITRKYLKISKEGKIHLEDSNVDPMTVFRLHPVIREKDEIEYETYCRIEHVVTGKWISTSPEPFEAKRTSSNNAVSNSMASLKWTQANLSKVTSDDDMKYDDAFTVQHVEDNLVQIFNFMAGCVPFIQKLIAQRKAGKTLKAKQAHSYVQALEQMCNFMIVDGEPSKDRQKLLRNLRLVELLVRLLQTPLRGSSDIIHLQKVFAKSYDVLYHYLKGNSRKNELYIAKHIDFFQTQFDLGIPNLEGDIGLKAVHMVMELIKDNRKIVDRITKEHINTFVNLLTQKKNYQYLDLLSVLCVCDGMALPENQEHITRAWLMGRNKSVVYNTDLGEKIDRDRGVVYMSTDNGRTWIALHEFVAKQDDSVVDNQKFLFLTHQLDLFGKLCFGRNKFAIDVITKALSYLTWEEAFLCLSNEQLPDSLRAKYCDLIIAMFVDIDENVSVLDRIKLTFVYDEVNNNADDEFGKV</sequence>
<comment type="domain">
    <text evidence="2">The receptor contains a calcium channel in its C-terminal extremity. Its large N-terminal cytoplasmic region has the ligand-binding site in the N-terminus and modulatory sites in the middle portion immediately upstream of the channel region.</text>
</comment>
<dbReference type="InterPro" id="IPR000699">
    <property type="entry name" value="RIH_dom"/>
</dbReference>
<dbReference type="SUPFAM" id="SSF100909">
    <property type="entry name" value="IP3 receptor type 1 binding core, domain 2"/>
    <property type="match status" value="1"/>
</dbReference>
<dbReference type="Pfam" id="PF08709">
    <property type="entry name" value="Ins145_P3_rec"/>
    <property type="match status" value="1"/>
</dbReference>
<dbReference type="PANTHER" id="PTHR13715">
    <property type="entry name" value="RYANODINE RECEPTOR AND IP3 RECEPTOR"/>
    <property type="match status" value="1"/>
</dbReference>
<dbReference type="Gene3D" id="2.80.10.50">
    <property type="match status" value="2"/>
</dbReference>
<keyword evidence="2" id="KW-0106">Calcium</keyword>
<name>A0A7J7J3T9_BUGNE</name>
<gene>
    <name evidence="4" type="ORF">EB796_021346</name>
</gene>